<dbReference type="PANTHER" id="PTHR30055:SF148">
    <property type="entry name" value="TETR-FAMILY TRANSCRIPTIONAL REGULATOR"/>
    <property type="match status" value="1"/>
</dbReference>
<keyword evidence="3" id="KW-0804">Transcription</keyword>
<dbReference type="PANTHER" id="PTHR30055">
    <property type="entry name" value="HTH-TYPE TRANSCRIPTIONAL REGULATOR RUTR"/>
    <property type="match status" value="1"/>
</dbReference>
<dbReference type="RefSeq" id="WP_132604735.1">
    <property type="nucleotide sequence ID" value="NZ_SMKO01000195.1"/>
</dbReference>
<evidence type="ECO:0000259" key="5">
    <source>
        <dbReference type="PROSITE" id="PS50977"/>
    </source>
</evidence>
<evidence type="ECO:0000256" key="2">
    <source>
        <dbReference type="ARBA" id="ARBA00023125"/>
    </source>
</evidence>
<dbReference type="InterPro" id="IPR009057">
    <property type="entry name" value="Homeodomain-like_sf"/>
</dbReference>
<dbReference type="InterPro" id="IPR050109">
    <property type="entry name" value="HTH-type_TetR-like_transc_reg"/>
</dbReference>
<dbReference type="GO" id="GO:0003700">
    <property type="term" value="F:DNA-binding transcription factor activity"/>
    <property type="evidence" value="ECO:0007669"/>
    <property type="project" value="TreeGrafter"/>
</dbReference>
<dbReference type="PRINTS" id="PR00455">
    <property type="entry name" value="HTHTETR"/>
</dbReference>
<dbReference type="Gene3D" id="1.10.10.60">
    <property type="entry name" value="Homeodomain-like"/>
    <property type="match status" value="1"/>
</dbReference>
<comment type="caution">
    <text evidence="6">The sequence shown here is derived from an EMBL/GenBank/DDBJ whole genome shotgun (WGS) entry which is preliminary data.</text>
</comment>
<protein>
    <submittedName>
        <fullName evidence="6">TetR/AcrR family transcriptional regulator</fullName>
    </submittedName>
</protein>
<dbReference type="Proteomes" id="UP000295258">
    <property type="component" value="Unassembled WGS sequence"/>
</dbReference>
<sequence>MTDRTTSPRPAGRPRSQEADLAILTAALDVLIEQGARHTSIEQVARRAGVTRATVYRRFADKTALLVRALEWANHDHDPAFTGWRDIDHMFDEWAAHLAVPRNRRLLRRVYGARDDYPELTTTYRQVNSGRRAAMVRELLLRTHESGRLPAGVDLDAVQEALSGAVLHHLGTHPDDESAADIKAYFLRIARQLGWRPAGAEG</sequence>
<gene>
    <name evidence="6" type="ORF">E1292_41570</name>
</gene>
<proteinExistence type="predicted"/>
<evidence type="ECO:0000256" key="4">
    <source>
        <dbReference type="PROSITE-ProRule" id="PRU00335"/>
    </source>
</evidence>
<keyword evidence="7" id="KW-1185">Reference proteome</keyword>
<feature type="domain" description="HTH tetR-type" evidence="5">
    <location>
        <begin position="17"/>
        <end position="77"/>
    </location>
</feature>
<reference evidence="6 7" key="1">
    <citation type="submission" date="2019-03" db="EMBL/GenBank/DDBJ databases">
        <title>Draft genome sequences of novel Actinobacteria.</title>
        <authorList>
            <person name="Sahin N."/>
            <person name="Ay H."/>
            <person name="Saygin H."/>
        </authorList>
    </citation>
    <scope>NUCLEOTIDE SEQUENCE [LARGE SCALE GENOMIC DNA]</scope>
    <source>
        <strain evidence="6 7">KC310</strain>
    </source>
</reference>
<keyword evidence="2 4" id="KW-0238">DNA-binding</keyword>
<feature type="DNA-binding region" description="H-T-H motif" evidence="4">
    <location>
        <begin position="40"/>
        <end position="59"/>
    </location>
</feature>
<dbReference type="Pfam" id="PF00440">
    <property type="entry name" value="TetR_N"/>
    <property type="match status" value="1"/>
</dbReference>
<keyword evidence="1" id="KW-0805">Transcription regulation</keyword>
<accession>A0A4R4UQJ2</accession>
<evidence type="ECO:0000256" key="1">
    <source>
        <dbReference type="ARBA" id="ARBA00023015"/>
    </source>
</evidence>
<dbReference type="PROSITE" id="PS50977">
    <property type="entry name" value="HTH_TETR_2"/>
    <property type="match status" value="1"/>
</dbReference>
<dbReference type="Gene3D" id="1.10.357.10">
    <property type="entry name" value="Tetracycline Repressor, domain 2"/>
    <property type="match status" value="1"/>
</dbReference>
<dbReference type="GO" id="GO:0000976">
    <property type="term" value="F:transcription cis-regulatory region binding"/>
    <property type="evidence" value="ECO:0007669"/>
    <property type="project" value="TreeGrafter"/>
</dbReference>
<dbReference type="SUPFAM" id="SSF46689">
    <property type="entry name" value="Homeodomain-like"/>
    <property type="match status" value="1"/>
</dbReference>
<evidence type="ECO:0000313" key="6">
    <source>
        <dbReference type="EMBL" id="TDC92546.1"/>
    </source>
</evidence>
<dbReference type="AlphaFoldDB" id="A0A4R4UQJ2"/>
<dbReference type="SUPFAM" id="SSF48498">
    <property type="entry name" value="Tetracyclin repressor-like, C-terminal domain"/>
    <property type="match status" value="1"/>
</dbReference>
<organism evidence="6 7">
    <name type="scientific">Nonomuraea deserti</name>
    <dbReference type="NCBI Taxonomy" id="1848322"/>
    <lineage>
        <taxon>Bacteria</taxon>
        <taxon>Bacillati</taxon>
        <taxon>Actinomycetota</taxon>
        <taxon>Actinomycetes</taxon>
        <taxon>Streptosporangiales</taxon>
        <taxon>Streptosporangiaceae</taxon>
        <taxon>Nonomuraea</taxon>
    </lineage>
</organism>
<name>A0A4R4UQJ2_9ACTN</name>
<dbReference type="Pfam" id="PF16859">
    <property type="entry name" value="TetR_C_11"/>
    <property type="match status" value="1"/>
</dbReference>
<dbReference type="InterPro" id="IPR011075">
    <property type="entry name" value="TetR_C"/>
</dbReference>
<dbReference type="InterPro" id="IPR001647">
    <property type="entry name" value="HTH_TetR"/>
</dbReference>
<evidence type="ECO:0000256" key="3">
    <source>
        <dbReference type="ARBA" id="ARBA00023163"/>
    </source>
</evidence>
<dbReference type="EMBL" id="SMKO01000195">
    <property type="protein sequence ID" value="TDC92546.1"/>
    <property type="molecule type" value="Genomic_DNA"/>
</dbReference>
<dbReference type="InterPro" id="IPR036271">
    <property type="entry name" value="Tet_transcr_reg_TetR-rel_C_sf"/>
</dbReference>
<evidence type="ECO:0000313" key="7">
    <source>
        <dbReference type="Proteomes" id="UP000295258"/>
    </source>
</evidence>